<evidence type="ECO:0000259" key="1">
    <source>
        <dbReference type="Pfam" id="PF13966"/>
    </source>
</evidence>
<protein>
    <recommendedName>
        <fullName evidence="1">Reverse transcriptase zinc-binding domain-containing protein</fullName>
    </recommendedName>
</protein>
<dbReference type="EMBL" id="OIVN01006243">
    <property type="protein sequence ID" value="SPD28731.1"/>
    <property type="molecule type" value="Genomic_DNA"/>
</dbReference>
<dbReference type="PANTHER" id="PTHR33116:SF78">
    <property type="entry name" value="OS12G0587133 PROTEIN"/>
    <property type="match status" value="1"/>
</dbReference>
<gene>
    <name evidence="2" type="ORF">FSB_LOCUS56613</name>
</gene>
<dbReference type="Pfam" id="PF13966">
    <property type="entry name" value="zf-RVT"/>
    <property type="match status" value="1"/>
</dbReference>
<dbReference type="PANTHER" id="PTHR33116">
    <property type="entry name" value="REVERSE TRANSCRIPTASE ZINC-BINDING DOMAIN-CONTAINING PROTEIN-RELATED-RELATED"/>
    <property type="match status" value="1"/>
</dbReference>
<organism evidence="2">
    <name type="scientific">Fagus sylvatica</name>
    <name type="common">Beechnut</name>
    <dbReference type="NCBI Taxonomy" id="28930"/>
    <lineage>
        <taxon>Eukaryota</taxon>
        <taxon>Viridiplantae</taxon>
        <taxon>Streptophyta</taxon>
        <taxon>Embryophyta</taxon>
        <taxon>Tracheophyta</taxon>
        <taxon>Spermatophyta</taxon>
        <taxon>Magnoliopsida</taxon>
        <taxon>eudicotyledons</taxon>
        <taxon>Gunneridae</taxon>
        <taxon>Pentapetalae</taxon>
        <taxon>rosids</taxon>
        <taxon>fabids</taxon>
        <taxon>Fagales</taxon>
        <taxon>Fagaceae</taxon>
        <taxon>Fagus</taxon>
    </lineage>
</organism>
<evidence type="ECO:0000313" key="2">
    <source>
        <dbReference type="EMBL" id="SPD28731.1"/>
    </source>
</evidence>
<dbReference type="AlphaFoldDB" id="A0A2N9IXF6"/>
<accession>A0A2N9IXF6</accession>
<proteinExistence type="predicted"/>
<feature type="domain" description="Reverse transcriptase zinc-binding" evidence="1">
    <location>
        <begin position="185"/>
        <end position="269"/>
    </location>
</feature>
<name>A0A2N9IXF6_FAGSY</name>
<sequence>MLQRAMNMGLILGFRVSGTHVIGLKVNLGKSELVPVGKVSYPEGLAAILGCKVGSLPMNYLGLPLGASFKASHIWNPIIEKVEKRLARWKKLYLSNGGRVTLIKNCALKDLFPDLYSLAPDKEASVASYSSISGDKHHWNLQFTRDFQDWELASVDGFFDMLYVKVPSSSDHDKAVWLPSLRGLFDVRSYYKVLRGGSGNSFPWKSIWRTKVPQRVAFFVWIAAFGRILTVDKLGRRHILIIYWSCMCKCSGELVDHLLLHCLMAFEVWSFIFDLIGVNWVMPRSFEKEEIVQVLKDLQGDKAPGPDGFTMAFFSKMLAGGEEEVLEFFHEVYDHCLRVNMSKSEMMPIREVENLYSLADILSCRVGALPLNYLGQGNRVHFWHDRWCGPRPLKVMFPLLYECSRDREAYIDVLFARRNGGEAREWSVHLVGILMIGKLMRCSGETVDHLLLHCSVAVEIWSFVFQLFGVEWVMPRGVLDLLAGWRNWFGKHSSDVWNLAPLCMMWSV</sequence>
<reference evidence="2" key="1">
    <citation type="submission" date="2018-02" db="EMBL/GenBank/DDBJ databases">
        <authorList>
            <person name="Cohen D.B."/>
            <person name="Kent A.D."/>
        </authorList>
    </citation>
    <scope>NUCLEOTIDE SEQUENCE</scope>
</reference>
<dbReference type="InterPro" id="IPR026960">
    <property type="entry name" value="RVT-Znf"/>
</dbReference>